<evidence type="ECO:0000313" key="3">
    <source>
        <dbReference type="Proteomes" id="UP001176941"/>
    </source>
</evidence>
<feature type="transmembrane region" description="Helical" evidence="1">
    <location>
        <begin position="9"/>
        <end position="27"/>
    </location>
</feature>
<keyword evidence="3" id="KW-1185">Reference proteome</keyword>
<accession>A0ABN8Y0E1</accession>
<evidence type="ECO:0008006" key="4">
    <source>
        <dbReference type="Google" id="ProtNLM"/>
    </source>
</evidence>
<keyword evidence="1" id="KW-0472">Membrane</keyword>
<protein>
    <recommendedName>
        <fullName evidence="4">Small integral membrane protein 20-like</fullName>
    </recommendedName>
</protein>
<gene>
    <name evidence="2" type="ORF">MRATA1EN1_LOCUS3820</name>
</gene>
<dbReference type="EMBL" id="OX459947">
    <property type="protein sequence ID" value="CAI9154858.1"/>
    <property type="molecule type" value="Genomic_DNA"/>
</dbReference>
<dbReference type="PANTHER" id="PTHR34923:SF1">
    <property type="entry name" value="SMALL INTEGRAL MEMBRANE PROTEIN 20"/>
    <property type="match status" value="1"/>
</dbReference>
<evidence type="ECO:0000256" key="1">
    <source>
        <dbReference type="SAM" id="Phobius"/>
    </source>
</evidence>
<keyword evidence="1" id="KW-1133">Transmembrane helix</keyword>
<dbReference type="PANTHER" id="PTHR34923">
    <property type="entry name" value="SMALL INTEGRAL MEMBRANE PROTEIN 20"/>
    <property type="match status" value="1"/>
</dbReference>
<evidence type="ECO:0000313" key="2">
    <source>
        <dbReference type="EMBL" id="CAI9154858.1"/>
    </source>
</evidence>
<name>A0ABN8Y0E1_RANTA</name>
<reference evidence="2" key="1">
    <citation type="submission" date="2023-04" db="EMBL/GenBank/DDBJ databases">
        <authorList>
            <consortium name="ELIXIR-Norway"/>
        </authorList>
    </citation>
    <scope>NUCLEOTIDE SEQUENCE [LARGE SCALE GENOMIC DNA]</scope>
</reference>
<dbReference type="Proteomes" id="UP001176941">
    <property type="component" value="Chromosome 11"/>
</dbReference>
<dbReference type="Pfam" id="PF15061">
    <property type="entry name" value="MITRAC7_Phoenixin"/>
    <property type="match status" value="1"/>
</dbReference>
<sequence>MSGNLRTALVFRGVISLTGAACYPIYFGPLMRLGEYKKEEAVRRAGIVQEAVQPPGPTAWSAPFGRK</sequence>
<proteinExistence type="predicted"/>
<organism evidence="2 3">
    <name type="scientific">Rangifer tarandus platyrhynchus</name>
    <name type="common">Svalbard reindeer</name>
    <dbReference type="NCBI Taxonomy" id="3082113"/>
    <lineage>
        <taxon>Eukaryota</taxon>
        <taxon>Metazoa</taxon>
        <taxon>Chordata</taxon>
        <taxon>Craniata</taxon>
        <taxon>Vertebrata</taxon>
        <taxon>Euteleostomi</taxon>
        <taxon>Mammalia</taxon>
        <taxon>Eutheria</taxon>
        <taxon>Laurasiatheria</taxon>
        <taxon>Artiodactyla</taxon>
        <taxon>Ruminantia</taxon>
        <taxon>Pecora</taxon>
        <taxon>Cervidae</taxon>
        <taxon>Odocoileinae</taxon>
        <taxon>Rangifer</taxon>
    </lineage>
</organism>
<dbReference type="InterPro" id="IPR027917">
    <property type="entry name" value="MITRAC7/Phoenixin"/>
</dbReference>
<keyword evidence="1" id="KW-0812">Transmembrane</keyword>